<keyword evidence="3 5" id="KW-1133">Transmembrane helix</keyword>
<evidence type="ECO:0000256" key="4">
    <source>
        <dbReference type="ARBA" id="ARBA00023136"/>
    </source>
</evidence>
<organism evidence="7 8">
    <name type="scientific">Corynebacterium nasicanis</name>
    <dbReference type="NCBI Taxonomy" id="1448267"/>
    <lineage>
        <taxon>Bacteria</taxon>
        <taxon>Bacillati</taxon>
        <taxon>Actinomycetota</taxon>
        <taxon>Actinomycetes</taxon>
        <taxon>Mycobacteriales</taxon>
        <taxon>Corynebacteriaceae</taxon>
        <taxon>Corynebacterium</taxon>
    </lineage>
</organism>
<dbReference type="InterPro" id="IPR020846">
    <property type="entry name" value="MFS_dom"/>
</dbReference>
<dbReference type="InterPro" id="IPR005829">
    <property type="entry name" value="Sugar_transporter_CS"/>
</dbReference>
<feature type="transmembrane region" description="Helical" evidence="5">
    <location>
        <begin position="16"/>
        <end position="38"/>
    </location>
</feature>
<feature type="transmembrane region" description="Helical" evidence="5">
    <location>
        <begin position="369"/>
        <end position="394"/>
    </location>
</feature>
<sequence>MKTVTRQKIFHPNARLLPWLCLGAAFLDGYDLVIMGVTLPSLRNDPSWMLSTEVATTIATFGLIGMAIGALMVGPLADRVGRRMTIIGSVIGFSILTTAGGFAPTPEIFGLLKFLAGLGLGACLPMVILMMTEFASPTRRSFANSLVFVGYNSGAIMASVMGMLLLESYGWRSLFIIGGLPAIILVPLMLRYLPESPAFLRSRGRLDEADDIARRYGLDTVTAPPTPATSQKAPGRMLFSRNYLRNTVAIWVASFMGLLLVYGLSTWLPSMMNSAGYGLGSSVAFLAVLNIGTMFGLFVSGRVADRFSPRTAAIIWFALSAVFLALMSVDSGVWIYLVVAVAGFFAPNAQVIVYAFVTSSHPMHIRPTALGAAAGVGRLGAISGPILGGLLVSAGLVIPWGFYGFALVAVIGAITLACANDGNATRVEAIDDKAPVPSQRNEIGALNHE</sequence>
<evidence type="ECO:0000313" key="8">
    <source>
        <dbReference type="Proteomes" id="UP001596244"/>
    </source>
</evidence>
<accession>A0ABW1QE25</accession>
<feature type="transmembrane region" description="Helical" evidence="5">
    <location>
        <begin position="171"/>
        <end position="193"/>
    </location>
</feature>
<protein>
    <submittedName>
        <fullName evidence="7">MFS transporter</fullName>
    </submittedName>
</protein>
<comment type="caution">
    <text evidence="7">The sequence shown here is derived from an EMBL/GenBank/DDBJ whole genome shotgun (WGS) entry which is preliminary data.</text>
</comment>
<feature type="transmembrane region" description="Helical" evidence="5">
    <location>
        <begin position="243"/>
        <end position="265"/>
    </location>
</feature>
<evidence type="ECO:0000256" key="3">
    <source>
        <dbReference type="ARBA" id="ARBA00022989"/>
    </source>
</evidence>
<gene>
    <name evidence="7" type="ORF">ACFPUZ_08165</name>
</gene>
<dbReference type="PANTHER" id="PTHR23508">
    <property type="entry name" value="CARBOXYLIC ACID TRANSPORTER PROTEIN HOMOLOG"/>
    <property type="match status" value="1"/>
</dbReference>
<dbReference type="RefSeq" id="WP_377001416.1">
    <property type="nucleotide sequence ID" value="NZ_JBHSQE010000005.1"/>
</dbReference>
<dbReference type="CDD" id="cd17365">
    <property type="entry name" value="MFS_PcaK_like"/>
    <property type="match status" value="1"/>
</dbReference>
<dbReference type="InterPro" id="IPR036259">
    <property type="entry name" value="MFS_trans_sf"/>
</dbReference>
<evidence type="ECO:0000256" key="2">
    <source>
        <dbReference type="ARBA" id="ARBA00022692"/>
    </source>
</evidence>
<feature type="transmembrane region" description="Helical" evidence="5">
    <location>
        <begin position="311"/>
        <end position="329"/>
    </location>
</feature>
<feature type="transmembrane region" description="Helical" evidence="5">
    <location>
        <begin position="277"/>
        <end position="299"/>
    </location>
</feature>
<reference evidence="8" key="1">
    <citation type="journal article" date="2019" name="Int. J. Syst. Evol. Microbiol.">
        <title>The Global Catalogue of Microorganisms (GCM) 10K type strain sequencing project: providing services to taxonomists for standard genome sequencing and annotation.</title>
        <authorList>
            <consortium name="The Broad Institute Genomics Platform"/>
            <consortium name="The Broad Institute Genome Sequencing Center for Infectious Disease"/>
            <person name="Wu L."/>
            <person name="Ma J."/>
        </authorList>
    </citation>
    <scope>NUCLEOTIDE SEQUENCE [LARGE SCALE GENOMIC DNA]</scope>
    <source>
        <strain evidence="8">CCUG 51943</strain>
    </source>
</reference>
<dbReference type="PROSITE" id="PS00216">
    <property type="entry name" value="SUGAR_TRANSPORT_1"/>
    <property type="match status" value="1"/>
</dbReference>
<feature type="transmembrane region" description="Helical" evidence="5">
    <location>
        <begin position="400"/>
        <end position="419"/>
    </location>
</feature>
<dbReference type="InterPro" id="IPR011701">
    <property type="entry name" value="MFS"/>
</dbReference>
<feature type="domain" description="Major facilitator superfamily (MFS) profile" evidence="6">
    <location>
        <begin position="17"/>
        <end position="424"/>
    </location>
</feature>
<keyword evidence="2 5" id="KW-0812">Transmembrane</keyword>
<evidence type="ECO:0000256" key="5">
    <source>
        <dbReference type="SAM" id="Phobius"/>
    </source>
</evidence>
<dbReference type="PROSITE" id="PS50850">
    <property type="entry name" value="MFS"/>
    <property type="match status" value="1"/>
</dbReference>
<dbReference type="PANTHER" id="PTHR23508:SF10">
    <property type="entry name" value="CARBOXYLIC ACID TRANSPORTER PROTEIN HOMOLOG"/>
    <property type="match status" value="1"/>
</dbReference>
<keyword evidence="4 5" id="KW-0472">Membrane</keyword>
<feature type="transmembrane region" description="Helical" evidence="5">
    <location>
        <begin position="84"/>
        <end position="102"/>
    </location>
</feature>
<evidence type="ECO:0000259" key="6">
    <source>
        <dbReference type="PROSITE" id="PS50850"/>
    </source>
</evidence>
<dbReference type="EMBL" id="JBHSQE010000005">
    <property type="protein sequence ID" value="MFC6146778.1"/>
    <property type="molecule type" value="Genomic_DNA"/>
</dbReference>
<name>A0ABW1QE25_9CORY</name>
<feature type="transmembrane region" description="Helical" evidence="5">
    <location>
        <begin position="142"/>
        <end position="165"/>
    </location>
</feature>
<evidence type="ECO:0000256" key="1">
    <source>
        <dbReference type="ARBA" id="ARBA00004651"/>
    </source>
</evidence>
<evidence type="ECO:0000313" key="7">
    <source>
        <dbReference type="EMBL" id="MFC6146778.1"/>
    </source>
</evidence>
<proteinExistence type="predicted"/>
<dbReference type="SUPFAM" id="SSF103473">
    <property type="entry name" value="MFS general substrate transporter"/>
    <property type="match status" value="1"/>
</dbReference>
<dbReference type="Proteomes" id="UP001596244">
    <property type="component" value="Unassembled WGS sequence"/>
</dbReference>
<feature type="transmembrane region" description="Helical" evidence="5">
    <location>
        <begin position="335"/>
        <end position="357"/>
    </location>
</feature>
<feature type="transmembrane region" description="Helical" evidence="5">
    <location>
        <begin position="58"/>
        <end position="77"/>
    </location>
</feature>
<comment type="subcellular location">
    <subcellularLocation>
        <location evidence="1">Cell membrane</location>
        <topology evidence="1">Multi-pass membrane protein</topology>
    </subcellularLocation>
</comment>
<feature type="transmembrane region" description="Helical" evidence="5">
    <location>
        <begin position="108"/>
        <end position="130"/>
    </location>
</feature>
<keyword evidence="8" id="KW-1185">Reference proteome</keyword>
<dbReference type="Gene3D" id="1.20.1250.20">
    <property type="entry name" value="MFS general substrate transporter like domains"/>
    <property type="match status" value="1"/>
</dbReference>
<dbReference type="Pfam" id="PF07690">
    <property type="entry name" value="MFS_1"/>
    <property type="match status" value="1"/>
</dbReference>